<accession>A0A850P0U2</accession>
<feature type="non-terminal residue" evidence="1">
    <location>
        <position position="71"/>
    </location>
</feature>
<dbReference type="RefSeq" id="WP_176642677.1">
    <property type="nucleotide sequence ID" value="NZ_JABXXS010000007.1"/>
</dbReference>
<reference evidence="1 2" key="1">
    <citation type="submission" date="2020-06" db="EMBL/GenBank/DDBJ databases">
        <title>Description of novel acetic acid bacteria.</title>
        <authorList>
            <person name="Sombolestani A."/>
        </authorList>
    </citation>
    <scope>NUCLEOTIDE SEQUENCE [LARGE SCALE GENOMIC DNA]</scope>
    <source>
        <strain evidence="1 2">LMG 25</strain>
    </source>
</reference>
<dbReference type="InterPro" id="IPR036412">
    <property type="entry name" value="HAD-like_sf"/>
</dbReference>
<dbReference type="AlphaFoldDB" id="A0A850P0U2"/>
<comment type="caution">
    <text evidence="1">The sequence shown here is derived from an EMBL/GenBank/DDBJ whole genome shotgun (WGS) entry which is preliminary data.</text>
</comment>
<name>A0A850P0U2_9PROT</name>
<sequence length="71" mass="7754">MPQDAAGTPASQIRLVLADVDGTLVTKDKILTPRAIRAVERLRERGILFTITSGRPPKGMKMVIDPLKISE</sequence>
<organism evidence="1 2">
    <name type="scientific">Komagataeibacter swingsii</name>
    <dbReference type="NCBI Taxonomy" id="215220"/>
    <lineage>
        <taxon>Bacteria</taxon>
        <taxon>Pseudomonadati</taxon>
        <taxon>Pseudomonadota</taxon>
        <taxon>Alphaproteobacteria</taxon>
        <taxon>Acetobacterales</taxon>
        <taxon>Acetobacteraceae</taxon>
        <taxon>Komagataeibacter</taxon>
    </lineage>
</organism>
<proteinExistence type="predicted"/>
<dbReference type="EMBL" id="JABXXS010000007">
    <property type="protein sequence ID" value="NVN36310.1"/>
    <property type="molecule type" value="Genomic_DNA"/>
</dbReference>
<keyword evidence="1" id="KW-0378">Hydrolase</keyword>
<dbReference type="Pfam" id="PF08282">
    <property type="entry name" value="Hydrolase_3"/>
    <property type="match status" value="1"/>
</dbReference>
<evidence type="ECO:0000313" key="2">
    <source>
        <dbReference type="Proteomes" id="UP000522590"/>
    </source>
</evidence>
<dbReference type="Gene3D" id="3.40.50.1000">
    <property type="entry name" value="HAD superfamily/HAD-like"/>
    <property type="match status" value="1"/>
</dbReference>
<evidence type="ECO:0000313" key="1">
    <source>
        <dbReference type="EMBL" id="NVN36310.1"/>
    </source>
</evidence>
<dbReference type="Proteomes" id="UP000522590">
    <property type="component" value="Unassembled WGS sequence"/>
</dbReference>
<dbReference type="SUPFAM" id="SSF56784">
    <property type="entry name" value="HAD-like"/>
    <property type="match status" value="1"/>
</dbReference>
<dbReference type="PROSITE" id="PS01228">
    <property type="entry name" value="COF_1"/>
    <property type="match status" value="1"/>
</dbReference>
<gene>
    <name evidence="1" type="ORF">HUK81_05025</name>
</gene>
<dbReference type="InterPro" id="IPR023214">
    <property type="entry name" value="HAD_sf"/>
</dbReference>
<dbReference type="GO" id="GO:0016787">
    <property type="term" value="F:hydrolase activity"/>
    <property type="evidence" value="ECO:0007669"/>
    <property type="project" value="UniProtKB-KW"/>
</dbReference>
<protein>
    <submittedName>
        <fullName evidence="1">HAD hydrolase family protein</fullName>
    </submittedName>
</protein>